<dbReference type="InterPro" id="IPR014001">
    <property type="entry name" value="Helicase_ATP-bd"/>
</dbReference>
<keyword evidence="3" id="KW-0067">ATP-binding</keyword>
<dbReference type="GO" id="GO:0005634">
    <property type="term" value="C:nucleus"/>
    <property type="evidence" value="ECO:0007669"/>
    <property type="project" value="TreeGrafter"/>
</dbReference>
<dbReference type="InterPro" id="IPR050496">
    <property type="entry name" value="SNF2_RAD54_helicase_repair"/>
</dbReference>
<dbReference type="PANTHER" id="PTHR45629:SF7">
    <property type="entry name" value="DNA EXCISION REPAIR PROTEIN ERCC-6-RELATED"/>
    <property type="match status" value="1"/>
</dbReference>
<keyword evidence="4" id="KW-0175">Coiled coil</keyword>
<organism evidence="7 8">
    <name type="scientific">Nosema granulosis</name>
    <dbReference type="NCBI Taxonomy" id="83296"/>
    <lineage>
        <taxon>Eukaryota</taxon>
        <taxon>Fungi</taxon>
        <taxon>Fungi incertae sedis</taxon>
        <taxon>Microsporidia</taxon>
        <taxon>Nosematidae</taxon>
        <taxon>Nosema</taxon>
    </lineage>
</organism>
<dbReference type="InterPro" id="IPR038718">
    <property type="entry name" value="SNF2-like_sf"/>
</dbReference>
<dbReference type="SUPFAM" id="SSF52540">
    <property type="entry name" value="P-loop containing nucleoside triphosphate hydrolases"/>
    <property type="match status" value="2"/>
</dbReference>
<feature type="domain" description="Helicase ATP-binding" evidence="5">
    <location>
        <begin position="135"/>
        <end position="278"/>
    </location>
</feature>
<gene>
    <name evidence="7" type="primary">CHR8</name>
    <name evidence="7" type="ORF">NGRA_1767</name>
</gene>
<evidence type="ECO:0000259" key="5">
    <source>
        <dbReference type="PROSITE" id="PS51192"/>
    </source>
</evidence>
<dbReference type="GO" id="GO:0008094">
    <property type="term" value="F:ATP-dependent activity, acting on DNA"/>
    <property type="evidence" value="ECO:0007669"/>
    <property type="project" value="TreeGrafter"/>
</dbReference>
<evidence type="ECO:0000256" key="4">
    <source>
        <dbReference type="SAM" id="Coils"/>
    </source>
</evidence>
<dbReference type="SMART" id="SM00487">
    <property type="entry name" value="DEXDc"/>
    <property type="match status" value="1"/>
</dbReference>
<keyword evidence="1" id="KW-0547">Nucleotide-binding</keyword>
<protein>
    <submittedName>
        <fullName evidence="7">Protein CHROMATIN REMODELING 8</fullName>
    </submittedName>
</protein>
<dbReference type="AlphaFoldDB" id="A0A9P6GXT4"/>
<reference evidence="7 8" key="1">
    <citation type="journal article" date="2020" name="Genome Biol. Evol.">
        <title>Comparative genomics of strictly vertically transmitted, feminizing microsporidia endosymbionts of amphipod crustaceans.</title>
        <authorList>
            <person name="Cormier A."/>
            <person name="Chebbi M.A."/>
            <person name="Giraud I."/>
            <person name="Wattier R."/>
            <person name="Teixeira M."/>
            <person name="Gilbert C."/>
            <person name="Rigaud T."/>
            <person name="Cordaux R."/>
        </authorList>
    </citation>
    <scope>NUCLEOTIDE SEQUENCE [LARGE SCALE GENOMIC DNA]</scope>
    <source>
        <strain evidence="7 8">Ou3-Ou53</strain>
    </source>
</reference>
<dbReference type="PROSITE" id="PS51194">
    <property type="entry name" value="HELICASE_CTER"/>
    <property type="match status" value="1"/>
</dbReference>
<feature type="domain" description="Helicase C-terminal" evidence="6">
    <location>
        <begin position="407"/>
        <end position="562"/>
    </location>
</feature>
<dbReference type="Proteomes" id="UP000740883">
    <property type="component" value="Unassembled WGS sequence"/>
</dbReference>
<evidence type="ECO:0000313" key="8">
    <source>
        <dbReference type="Proteomes" id="UP000740883"/>
    </source>
</evidence>
<accession>A0A9P6GXT4</accession>
<evidence type="ECO:0000256" key="3">
    <source>
        <dbReference type="ARBA" id="ARBA00022840"/>
    </source>
</evidence>
<evidence type="ECO:0000313" key="7">
    <source>
        <dbReference type="EMBL" id="KAF9762764.1"/>
    </source>
</evidence>
<dbReference type="Gene3D" id="3.40.50.300">
    <property type="entry name" value="P-loop containing nucleotide triphosphate hydrolases"/>
    <property type="match status" value="1"/>
</dbReference>
<dbReference type="InterPro" id="IPR001650">
    <property type="entry name" value="Helicase_C-like"/>
</dbReference>
<dbReference type="Gene3D" id="3.40.50.10810">
    <property type="entry name" value="Tandem AAA-ATPase domain"/>
    <property type="match status" value="1"/>
</dbReference>
<dbReference type="GO" id="GO:0006283">
    <property type="term" value="P:transcription-coupled nucleotide-excision repair"/>
    <property type="evidence" value="ECO:0007669"/>
    <property type="project" value="TreeGrafter"/>
</dbReference>
<proteinExistence type="predicted"/>
<dbReference type="CDD" id="cd18793">
    <property type="entry name" value="SF2_C_SNF"/>
    <property type="match status" value="1"/>
</dbReference>
<dbReference type="InterPro" id="IPR000330">
    <property type="entry name" value="SNF2_N"/>
</dbReference>
<evidence type="ECO:0000256" key="1">
    <source>
        <dbReference type="ARBA" id="ARBA00022741"/>
    </source>
</evidence>
<keyword evidence="8" id="KW-1185">Reference proteome</keyword>
<keyword evidence="2" id="KW-0378">Hydrolase</keyword>
<dbReference type="InterPro" id="IPR049730">
    <property type="entry name" value="SNF2/RAD54-like_C"/>
</dbReference>
<comment type="caution">
    <text evidence="7">The sequence shown here is derived from an EMBL/GenBank/DDBJ whole genome shotgun (WGS) entry which is preliminary data.</text>
</comment>
<dbReference type="OrthoDB" id="413460at2759"/>
<feature type="coiled-coil region" evidence="4">
    <location>
        <begin position="10"/>
        <end position="70"/>
    </location>
</feature>
<sequence length="637" mass="74308">MEEPTEQFEIKVLLDNLEKAKAQKIEKLKKLLEKDEERLSEEITKLENEYEENKREILKQKVALEEVEDMDISTNFFLCYGENLTENYCIKHGIKENEIMHHLNKFSYNILGFNVPAEIWNSLFEYQKTGVKWMLGLFKNEMGGILADDMGLGKTIQTISYISILLFNNKINNGVILCPVTVKDQWSKEWSKIYPFVKTNLNFGEGIHIMSYEKFKDIKFVDWDILVLDEGHKIKNKDTKISKYLKSFSIRHKLVLTGTPIQNNLGELWSLMNFVNPHLLGPYSIFKEEFEIPISQGGYQRASKAKQDVAYKYSLVLKGLIDPFILRRMKQEIDLKLPSKSDKIYFCALTERQRILYQQTIESEYIGRVLNGEVSLFSGIDILRKICNHPALLKRNADPQDSCKLNLLHQLLVKWKNDNLKVLVFSQTIKMLNIIEESLGDYKYLRMDGETPISKRTEIIEQFNTDETITVFLLTSRVGGLGLNLVGASRIVIFDPDWNPSTDNQAKERIWRYGQKKDVEILRFICKDTIEEKIYKRQIFKNALSNKILRNANFSSSVDKSCIEDLFDFKVVDNKKAPGVKIENTISEEMPKLDFVKENDKIDVNRMQELVNKKKMSGKDLLEYILLREKQLSKKFR</sequence>
<dbReference type="EMBL" id="SBJO01000135">
    <property type="protein sequence ID" value="KAF9762764.1"/>
    <property type="molecule type" value="Genomic_DNA"/>
</dbReference>
<dbReference type="Pfam" id="PF00176">
    <property type="entry name" value="SNF2-rel_dom"/>
    <property type="match status" value="1"/>
</dbReference>
<dbReference type="SMART" id="SM00490">
    <property type="entry name" value="HELICc"/>
    <property type="match status" value="1"/>
</dbReference>
<dbReference type="InterPro" id="IPR027417">
    <property type="entry name" value="P-loop_NTPase"/>
</dbReference>
<dbReference type="PROSITE" id="PS51192">
    <property type="entry name" value="HELICASE_ATP_BIND_1"/>
    <property type="match status" value="1"/>
</dbReference>
<dbReference type="GO" id="GO:0005524">
    <property type="term" value="F:ATP binding"/>
    <property type="evidence" value="ECO:0007669"/>
    <property type="project" value="InterPro"/>
</dbReference>
<dbReference type="GO" id="GO:0016787">
    <property type="term" value="F:hydrolase activity"/>
    <property type="evidence" value="ECO:0007669"/>
    <property type="project" value="UniProtKB-KW"/>
</dbReference>
<dbReference type="PANTHER" id="PTHR45629">
    <property type="entry name" value="SNF2/RAD54 FAMILY MEMBER"/>
    <property type="match status" value="1"/>
</dbReference>
<dbReference type="Pfam" id="PF00271">
    <property type="entry name" value="Helicase_C"/>
    <property type="match status" value="1"/>
</dbReference>
<evidence type="ECO:0000256" key="2">
    <source>
        <dbReference type="ARBA" id="ARBA00022801"/>
    </source>
</evidence>
<evidence type="ECO:0000259" key="6">
    <source>
        <dbReference type="PROSITE" id="PS51194"/>
    </source>
</evidence>
<name>A0A9P6GXT4_9MICR</name>